<comment type="cofactor">
    <cofactor evidence="1">
        <name>[4Fe-4S] cluster</name>
        <dbReference type="ChEBI" id="CHEBI:49883"/>
    </cofactor>
</comment>
<dbReference type="AlphaFoldDB" id="A0A4U1C139"/>
<dbReference type="OrthoDB" id="9801424at2"/>
<dbReference type="InterPro" id="IPR007197">
    <property type="entry name" value="rSAM"/>
</dbReference>
<keyword evidence="5" id="KW-0411">Iron-sulfur</keyword>
<dbReference type="InterPro" id="IPR023404">
    <property type="entry name" value="rSAM_horseshoe"/>
</dbReference>
<keyword evidence="8" id="KW-1185">Reference proteome</keyword>
<keyword evidence="2" id="KW-0949">S-adenosyl-L-methionine</keyword>
<dbReference type="RefSeq" id="WP_136825744.1">
    <property type="nucleotide sequence ID" value="NZ_SWBP01000002.1"/>
</dbReference>
<dbReference type="InterPro" id="IPR051198">
    <property type="entry name" value="BchE-like"/>
</dbReference>
<protein>
    <submittedName>
        <fullName evidence="7">Radical SAM protein</fullName>
    </submittedName>
</protein>
<evidence type="ECO:0000256" key="1">
    <source>
        <dbReference type="ARBA" id="ARBA00001966"/>
    </source>
</evidence>
<gene>
    <name evidence="7" type="ORF">FA046_07395</name>
</gene>
<dbReference type="InterPro" id="IPR006638">
    <property type="entry name" value="Elp3/MiaA/NifB-like_rSAM"/>
</dbReference>
<evidence type="ECO:0000313" key="8">
    <source>
        <dbReference type="Proteomes" id="UP000308181"/>
    </source>
</evidence>
<dbReference type="SFLD" id="SFLDG01082">
    <property type="entry name" value="B12-binding_domain_containing"/>
    <property type="match status" value="1"/>
</dbReference>
<evidence type="ECO:0000256" key="2">
    <source>
        <dbReference type="ARBA" id="ARBA00022691"/>
    </source>
</evidence>
<feature type="domain" description="Radical SAM core" evidence="6">
    <location>
        <begin position="346"/>
        <end position="574"/>
    </location>
</feature>
<keyword evidence="4" id="KW-0408">Iron</keyword>
<evidence type="ECO:0000256" key="4">
    <source>
        <dbReference type="ARBA" id="ARBA00023004"/>
    </source>
</evidence>
<sequence length="733" mass="84389">MKDLLLITPPFTQLNTPYPATAYLKGFLNTKNISAFQMDLGIEVILALFSKENLNQLFDFTYQNNKINDANSQRIYALKDHYLQTIDEVISFLQGENQTFARQICTDNFLPQASRFAQLDDMDWAFGNMGIQDKAKHLATLYLEDLSDYIIACADENFGFSRYAERLGRSANDFNELYTFLQQEITYIDQITLKILDQKLQTIQPKLVCFSVPFPGNLYSSFRCAQYIKKHFPTIKIAMGGGFPNTELRSISDPRVFDFFDYITLDDGELPIELLVSNILNPSTNNPNHNFFKRTFLRENGMVVYNNFSLRKDYKQNELGTPDYSDLYLDKYISVIEITNLMHSLWSDGRWNKLTMAHGCYWGKCTFCDVSLDYIKVYEPIAAKLLADRVEEMIAQTGEKGFHFVDEAAPPALMRSFALEIIKRKLTITWWTNIRFEKSFTKDLCILLKASGCIAVSGGLEVASDRLLALIEKGVTVEQVARVTNNFTNSGIMVHAYLMYGYPTQTVQETVDSLEMVRQMFESGILQSGFWHQFALTAHSPVGLNPAAFGIIPQKKDITFAHNDIEFTDKTGINHDKFSFGLKKSLFNFMHGICFDFPLQDWFDFKIPRTSIKKDFIQNCLTTDEHFNTKPTAKVVWLGGKPTTASYTKSKRGQTWDLLKMTFHDKKESFEINLDQDKGLWLAQTLEKLSAQQENLLTFEQLKTNFEQQFDDFELFWYAKPINTLRDYGLLVL</sequence>
<dbReference type="InterPro" id="IPR058240">
    <property type="entry name" value="rSAM_sf"/>
</dbReference>
<name>A0A4U1C139_9SPHI</name>
<evidence type="ECO:0000313" key="7">
    <source>
        <dbReference type="EMBL" id="TKB98931.1"/>
    </source>
</evidence>
<dbReference type="PROSITE" id="PS51918">
    <property type="entry name" value="RADICAL_SAM"/>
    <property type="match status" value="1"/>
</dbReference>
<dbReference type="GO" id="GO:0046872">
    <property type="term" value="F:metal ion binding"/>
    <property type="evidence" value="ECO:0007669"/>
    <property type="project" value="UniProtKB-KW"/>
</dbReference>
<dbReference type="Gene3D" id="3.40.50.280">
    <property type="entry name" value="Cobalamin-binding domain"/>
    <property type="match status" value="1"/>
</dbReference>
<evidence type="ECO:0000256" key="5">
    <source>
        <dbReference type="ARBA" id="ARBA00023014"/>
    </source>
</evidence>
<dbReference type="GO" id="GO:0051536">
    <property type="term" value="F:iron-sulfur cluster binding"/>
    <property type="evidence" value="ECO:0007669"/>
    <property type="project" value="UniProtKB-KW"/>
</dbReference>
<organism evidence="7 8">
    <name type="scientific">Pedobacter cryophilus</name>
    <dbReference type="NCBI Taxonomy" id="2571271"/>
    <lineage>
        <taxon>Bacteria</taxon>
        <taxon>Pseudomonadati</taxon>
        <taxon>Bacteroidota</taxon>
        <taxon>Sphingobacteriia</taxon>
        <taxon>Sphingobacteriales</taxon>
        <taxon>Sphingobacteriaceae</taxon>
        <taxon>Pedobacter</taxon>
    </lineage>
</organism>
<dbReference type="Pfam" id="PF04055">
    <property type="entry name" value="Radical_SAM"/>
    <property type="match status" value="1"/>
</dbReference>
<dbReference type="EMBL" id="SWBP01000002">
    <property type="protein sequence ID" value="TKB98931.1"/>
    <property type="molecule type" value="Genomic_DNA"/>
</dbReference>
<evidence type="ECO:0000259" key="6">
    <source>
        <dbReference type="PROSITE" id="PS51918"/>
    </source>
</evidence>
<accession>A0A4U1C139</accession>
<proteinExistence type="predicted"/>
<dbReference type="SMART" id="SM00729">
    <property type="entry name" value="Elp3"/>
    <property type="match status" value="1"/>
</dbReference>
<dbReference type="Proteomes" id="UP000308181">
    <property type="component" value="Unassembled WGS sequence"/>
</dbReference>
<keyword evidence="3" id="KW-0479">Metal-binding</keyword>
<dbReference type="PANTHER" id="PTHR43409">
    <property type="entry name" value="ANAEROBIC MAGNESIUM-PROTOPORPHYRIN IX MONOMETHYL ESTER CYCLASE-RELATED"/>
    <property type="match status" value="1"/>
</dbReference>
<dbReference type="Gene3D" id="3.80.30.20">
    <property type="entry name" value="tm_1862 like domain"/>
    <property type="match status" value="1"/>
</dbReference>
<dbReference type="SFLD" id="SFLDS00029">
    <property type="entry name" value="Radical_SAM"/>
    <property type="match status" value="1"/>
</dbReference>
<reference evidence="7 8" key="1">
    <citation type="submission" date="2019-04" db="EMBL/GenBank/DDBJ databases">
        <title>Pedobacter sp. AR-3-17 sp. nov., isolated from Arctic soil.</title>
        <authorList>
            <person name="Dahal R.H."/>
            <person name="Kim D.-U."/>
        </authorList>
    </citation>
    <scope>NUCLEOTIDE SEQUENCE [LARGE SCALE GENOMIC DNA]</scope>
    <source>
        <strain evidence="7 8">AR-3-17</strain>
    </source>
</reference>
<evidence type="ECO:0000256" key="3">
    <source>
        <dbReference type="ARBA" id="ARBA00022723"/>
    </source>
</evidence>
<dbReference type="GO" id="GO:0003824">
    <property type="term" value="F:catalytic activity"/>
    <property type="evidence" value="ECO:0007669"/>
    <property type="project" value="InterPro"/>
</dbReference>
<dbReference type="SUPFAM" id="SSF102114">
    <property type="entry name" value="Radical SAM enzymes"/>
    <property type="match status" value="1"/>
</dbReference>
<comment type="caution">
    <text evidence="7">The sequence shown here is derived from an EMBL/GenBank/DDBJ whole genome shotgun (WGS) entry which is preliminary data.</text>
</comment>